<dbReference type="SUPFAM" id="SSF53850">
    <property type="entry name" value="Periplasmic binding protein-like II"/>
    <property type="match status" value="1"/>
</dbReference>
<keyword evidence="3 4" id="KW-0732">Signal</keyword>
<evidence type="ECO:0000313" key="7">
    <source>
        <dbReference type="Proteomes" id="UP000199409"/>
    </source>
</evidence>
<evidence type="ECO:0000256" key="4">
    <source>
        <dbReference type="SAM" id="SignalP"/>
    </source>
</evidence>
<dbReference type="RefSeq" id="WP_092345388.1">
    <property type="nucleotide sequence ID" value="NZ_FNQN01000002.1"/>
</dbReference>
<name>A0A1H3XMR4_9BACT</name>
<dbReference type="OrthoDB" id="9815602at2"/>
<gene>
    <name evidence="6" type="ORF">SAMN05660420_01041</name>
</gene>
<dbReference type="AlphaFoldDB" id="A0A1H3XMR4"/>
<organism evidence="6 7">
    <name type="scientific">Desulfuromusa kysingii</name>
    <dbReference type="NCBI Taxonomy" id="37625"/>
    <lineage>
        <taxon>Bacteria</taxon>
        <taxon>Pseudomonadati</taxon>
        <taxon>Thermodesulfobacteriota</taxon>
        <taxon>Desulfuromonadia</taxon>
        <taxon>Desulfuromonadales</taxon>
        <taxon>Geopsychrobacteraceae</taxon>
        <taxon>Desulfuromusa</taxon>
    </lineage>
</organism>
<keyword evidence="7" id="KW-1185">Reference proteome</keyword>
<dbReference type="PANTHER" id="PTHR30024:SF47">
    <property type="entry name" value="TAURINE-BINDING PERIPLASMIC PROTEIN"/>
    <property type="match status" value="1"/>
</dbReference>
<comment type="similarity">
    <text evidence="2">Belongs to the bacterial solute-binding protein SsuA/TauA family.</text>
</comment>
<dbReference type="Proteomes" id="UP000199409">
    <property type="component" value="Unassembled WGS sequence"/>
</dbReference>
<evidence type="ECO:0000256" key="1">
    <source>
        <dbReference type="ARBA" id="ARBA00004418"/>
    </source>
</evidence>
<feature type="chain" id="PRO_5011782489" evidence="4">
    <location>
        <begin position="20"/>
        <end position="314"/>
    </location>
</feature>
<dbReference type="STRING" id="37625.SAMN05660420_01041"/>
<dbReference type="PANTHER" id="PTHR30024">
    <property type="entry name" value="ALIPHATIC SULFONATES-BINDING PROTEIN-RELATED"/>
    <property type="match status" value="1"/>
</dbReference>
<reference evidence="6 7" key="1">
    <citation type="submission" date="2016-10" db="EMBL/GenBank/DDBJ databases">
        <authorList>
            <person name="de Groot N.N."/>
        </authorList>
    </citation>
    <scope>NUCLEOTIDE SEQUENCE [LARGE SCALE GENOMIC DNA]</scope>
    <source>
        <strain evidence="6 7">DSM 7343</strain>
    </source>
</reference>
<feature type="domain" description="SsuA/THI5-like" evidence="5">
    <location>
        <begin position="32"/>
        <end position="244"/>
    </location>
</feature>
<comment type="subcellular location">
    <subcellularLocation>
        <location evidence="1">Periplasm</location>
    </subcellularLocation>
</comment>
<evidence type="ECO:0000256" key="3">
    <source>
        <dbReference type="ARBA" id="ARBA00022729"/>
    </source>
</evidence>
<feature type="signal peptide" evidence="4">
    <location>
        <begin position="1"/>
        <end position="19"/>
    </location>
</feature>
<dbReference type="EMBL" id="FNQN01000002">
    <property type="protein sequence ID" value="SEA00636.1"/>
    <property type="molecule type" value="Genomic_DNA"/>
</dbReference>
<dbReference type="InterPro" id="IPR015168">
    <property type="entry name" value="SsuA/THI5"/>
</dbReference>
<dbReference type="GO" id="GO:0042597">
    <property type="term" value="C:periplasmic space"/>
    <property type="evidence" value="ECO:0007669"/>
    <property type="project" value="UniProtKB-SubCell"/>
</dbReference>
<evidence type="ECO:0000259" key="5">
    <source>
        <dbReference type="Pfam" id="PF09084"/>
    </source>
</evidence>
<protein>
    <submittedName>
        <fullName evidence="6">NitT/TauT family transport system substrate-binding protein</fullName>
    </submittedName>
</protein>
<dbReference type="Gene3D" id="3.40.190.10">
    <property type="entry name" value="Periplasmic binding protein-like II"/>
    <property type="match status" value="2"/>
</dbReference>
<proteinExistence type="inferred from homology"/>
<evidence type="ECO:0000256" key="2">
    <source>
        <dbReference type="ARBA" id="ARBA00010742"/>
    </source>
</evidence>
<sequence>MKIILIVLFAAFLATPATATQQLRIGLLLIEDSIPFWVAEQEEYYQAHNVDVQLIPFLSALERDSALAAGAIDGAISDPIGAILFDQGTGRLKITSLGLGKTPAEGVFAILASPKSDITTVEQLKGVEIAVSNSTIIEYVTDKLLQSQGFSPDNYNKIEVKKMPIRMQMLLSNSVSAATLPEPLASIAVAKGAKILLKDSNAEQSLSQTVIIFRSEVLDKKKIAVQKFFRAYGDAVNSINTSPEKFRALFLEKGRIPAFMADSYPIPVYPQPEPFSVELYQPVIQWLVTKGLVNEIAYAKMVSQDFMSVQSHDD</sequence>
<dbReference type="Pfam" id="PF09084">
    <property type="entry name" value="NMT1"/>
    <property type="match status" value="1"/>
</dbReference>
<accession>A0A1H3XMR4</accession>
<evidence type="ECO:0000313" key="6">
    <source>
        <dbReference type="EMBL" id="SEA00636.1"/>
    </source>
</evidence>